<sequence>MTRQTHAQLIEEDDPFADSDGDNASESSFDSLDLRHDRNELYRWGYSVHQAWLEVSTIQFKKFKLLLQDNVETAAVREKLRRDLETLASRARRKTQIDLIIDFLTPFVAHVRKSLEDEGIYSGTDKEIVAFKSVGFEGVAVEHNSIKNLFIVSEPEAAAEIVLRHHVEIKIAWLRKRLRGGSVALNSDDIRQIFLKCFLQIWALVEGQLEACKAKGHRADKVVLIGGFSASRSLRAYLKQSLAKYDGGRIQLITPMVNHGTTVSSGAVLRAFNKAHGPQRFARSSYGLLRHLPKDVYDAKHQKRNHEDANERTHPAPCTGEPYVRNTIEWFIKKLTEPNIAQNDIVPEDWARKPIRCQHFVKRCEDPELVIWEALYVSDTATESFYKKSHARNKDCEMIAYIRVDMSFLKQEGLLVPKPVPEGVEGDDYYEVEFDLVMKVHERDLQCFAKYGNRTLKECQINIASAFPAGVQ</sequence>
<reference evidence="2 3" key="1">
    <citation type="submission" date="2023-01" db="EMBL/GenBank/DDBJ databases">
        <title>Analysis of 21 Apiospora genomes using comparative genomics revels a genus with tremendous synthesis potential of carbohydrate active enzymes and secondary metabolites.</title>
        <authorList>
            <person name="Sorensen T."/>
        </authorList>
    </citation>
    <scope>NUCLEOTIDE SEQUENCE [LARGE SCALE GENOMIC DNA]</scope>
    <source>
        <strain evidence="2 3">CBS 33761</strain>
    </source>
</reference>
<evidence type="ECO:0000313" key="2">
    <source>
        <dbReference type="EMBL" id="KAK8024394.1"/>
    </source>
</evidence>
<dbReference type="SUPFAM" id="SSF53067">
    <property type="entry name" value="Actin-like ATPase domain"/>
    <property type="match status" value="1"/>
</dbReference>
<gene>
    <name evidence="2" type="ORF">PG993_012460</name>
</gene>
<feature type="compositionally biased region" description="Acidic residues" evidence="1">
    <location>
        <begin position="10"/>
        <end position="23"/>
    </location>
</feature>
<dbReference type="EMBL" id="JAQQWK010000011">
    <property type="protein sequence ID" value="KAK8024394.1"/>
    <property type="molecule type" value="Genomic_DNA"/>
</dbReference>
<protein>
    <submittedName>
        <fullName evidence="2">Uncharacterized protein</fullName>
    </submittedName>
</protein>
<proteinExistence type="predicted"/>
<dbReference type="InterPro" id="IPR043129">
    <property type="entry name" value="ATPase_NBD"/>
</dbReference>
<accession>A0ABR1S4U6</accession>
<evidence type="ECO:0000256" key="1">
    <source>
        <dbReference type="SAM" id="MobiDB-lite"/>
    </source>
</evidence>
<dbReference type="Proteomes" id="UP001444661">
    <property type="component" value="Unassembled WGS sequence"/>
</dbReference>
<feature type="region of interest" description="Disordered" evidence="1">
    <location>
        <begin position="1"/>
        <end position="29"/>
    </location>
</feature>
<keyword evidence="3" id="KW-1185">Reference proteome</keyword>
<dbReference type="PANTHER" id="PTHR42749">
    <property type="entry name" value="CELL SHAPE-DETERMINING PROTEIN MREB"/>
    <property type="match status" value="1"/>
</dbReference>
<dbReference type="PANTHER" id="PTHR42749:SF8">
    <property type="entry name" value="HSP70 FAMILY PROTEIN (AFU_ORTHOLOGUE AFUA_3G13740)"/>
    <property type="match status" value="1"/>
</dbReference>
<organism evidence="2 3">
    <name type="scientific">Apiospora rasikravindrae</name>
    <dbReference type="NCBI Taxonomy" id="990691"/>
    <lineage>
        <taxon>Eukaryota</taxon>
        <taxon>Fungi</taxon>
        <taxon>Dikarya</taxon>
        <taxon>Ascomycota</taxon>
        <taxon>Pezizomycotina</taxon>
        <taxon>Sordariomycetes</taxon>
        <taxon>Xylariomycetidae</taxon>
        <taxon>Amphisphaeriales</taxon>
        <taxon>Apiosporaceae</taxon>
        <taxon>Apiospora</taxon>
    </lineage>
</organism>
<comment type="caution">
    <text evidence="2">The sequence shown here is derived from an EMBL/GenBank/DDBJ whole genome shotgun (WGS) entry which is preliminary data.</text>
</comment>
<evidence type="ECO:0000313" key="3">
    <source>
        <dbReference type="Proteomes" id="UP001444661"/>
    </source>
</evidence>
<name>A0ABR1S4U6_9PEZI</name>